<sequence>MLRIHLTPDDLARVRIAPAPDPLAETILSLPVLQSRDRGGAGLDGWRERTRRALLPGMRPVLELAPARPDEYVPEAFLHAVTATLADSLDHTWSLARRQWTADLHATEVLRPDAPDWIRRLHAGEREWSGIVHSAVERYHAVAVAPYWSQLLAAAHADRTRRALAAADTGTGGLLASLHPEIRWDPPVLSVPCAFDTDLEPAGRGLDLVPTFFWPRPLALLDNAEPERPLVLRYPLARDLATYRAVWAAAAPPGPDGALAALLGTTRARTLQAAAAPAGTAELARRTGTSPATASHHASVLRAAGLLTTERDGSGVRHALTPMGRALLQDHALPPPSA</sequence>
<dbReference type="Gene3D" id="1.10.10.10">
    <property type="entry name" value="Winged helix-like DNA-binding domain superfamily/Winged helix DNA-binding domain"/>
    <property type="match status" value="1"/>
</dbReference>
<dbReference type="EMBL" id="CP108057">
    <property type="protein sequence ID" value="WUO50313.1"/>
    <property type="molecule type" value="Genomic_DNA"/>
</dbReference>
<dbReference type="RefSeq" id="WP_328777164.1">
    <property type="nucleotide sequence ID" value="NZ_CP108057.1"/>
</dbReference>
<gene>
    <name evidence="5" type="ORF">OHU17_33220</name>
</gene>
<keyword evidence="3" id="KW-0804">Transcription</keyword>
<reference evidence="5" key="1">
    <citation type="submission" date="2022-10" db="EMBL/GenBank/DDBJ databases">
        <title>The complete genomes of actinobacterial strains from the NBC collection.</title>
        <authorList>
            <person name="Joergensen T.S."/>
            <person name="Alvarez Arevalo M."/>
            <person name="Sterndorff E.B."/>
            <person name="Faurdal D."/>
            <person name="Vuksanovic O."/>
            <person name="Mourched A.-S."/>
            <person name="Charusanti P."/>
            <person name="Shaw S."/>
            <person name="Blin K."/>
            <person name="Weber T."/>
        </authorList>
    </citation>
    <scope>NUCLEOTIDE SEQUENCE</scope>
    <source>
        <strain evidence="5">NBC_00283</strain>
    </source>
</reference>
<dbReference type="InterPro" id="IPR011991">
    <property type="entry name" value="ArsR-like_HTH"/>
</dbReference>
<evidence type="ECO:0000256" key="2">
    <source>
        <dbReference type="ARBA" id="ARBA00023125"/>
    </source>
</evidence>
<keyword evidence="1" id="KW-0805">Transcription regulation</keyword>
<dbReference type="InterPro" id="IPR001845">
    <property type="entry name" value="HTH_ArsR_DNA-bd_dom"/>
</dbReference>
<dbReference type="PANTHER" id="PTHR43132:SF8">
    <property type="entry name" value="HTH-TYPE TRANSCRIPTIONAL REGULATOR KMTR"/>
    <property type="match status" value="1"/>
</dbReference>
<protein>
    <submittedName>
        <fullName evidence="5">Helix-turn-helix domain-containing protein</fullName>
    </submittedName>
</protein>
<evidence type="ECO:0000256" key="3">
    <source>
        <dbReference type="ARBA" id="ARBA00023163"/>
    </source>
</evidence>
<keyword evidence="6" id="KW-1185">Reference proteome</keyword>
<dbReference type="SMART" id="SM00418">
    <property type="entry name" value="HTH_ARSR"/>
    <property type="match status" value="1"/>
</dbReference>
<dbReference type="InterPro" id="IPR036388">
    <property type="entry name" value="WH-like_DNA-bd_sf"/>
</dbReference>
<organism evidence="5 6">
    <name type="scientific">Streptomyces goshikiensis</name>
    <dbReference type="NCBI Taxonomy" id="1942"/>
    <lineage>
        <taxon>Bacteria</taxon>
        <taxon>Bacillati</taxon>
        <taxon>Actinomycetota</taxon>
        <taxon>Actinomycetes</taxon>
        <taxon>Kitasatosporales</taxon>
        <taxon>Streptomycetaceae</taxon>
        <taxon>Streptomyces</taxon>
    </lineage>
</organism>
<feature type="domain" description="HTH arsR-type" evidence="4">
    <location>
        <begin position="257"/>
        <end position="333"/>
    </location>
</feature>
<accession>A0ABZ1RUJ8</accession>
<dbReference type="InterPro" id="IPR036390">
    <property type="entry name" value="WH_DNA-bd_sf"/>
</dbReference>
<evidence type="ECO:0000313" key="6">
    <source>
        <dbReference type="Proteomes" id="UP001432075"/>
    </source>
</evidence>
<dbReference type="PANTHER" id="PTHR43132">
    <property type="entry name" value="ARSENICAL RESISTANCE OPERON REPRESSOR ARSR-RELATED"/>
    <property type="match status" value="1"/>
</dbReference>
<keyword evidence="2" id="KW-0238">DNA-binding</keyword>
<dbReference type="SUPFAM" id="SSF46785">
    <property type="entry name" value="Winged helix' DNA-binding domain"/>
    <property type="match status" value="1"/>
</dbReference>
<dbReference type="InterPro" id="IPR051011">
    <property type="entry name" value="Metal_resp_trans_reg"/>
</dbReference>
<evidence type="ECO:0000313" key="5">
    <source>
        <dbReference type="EMBL" id="WUO50313.1"/>
    </source>
</evidence>
<name>A0ABZ1RUJ8_9ACTN</name>
<evidence type="ECO:0000259" key="4">
    <source>
        <dbReference type="SMART" id="SM00418"/>
    </source>
</evidence>
<dbReference type="CDD" id="cd00090">
    <property type="entry name" value="HTH_ARSR"/>
    <property type="match status" value="1"/>
</dbReference>
<dbReference type="Proteomes" id="UP001432075">
    <property type="component" value="Chromosome"/>
</dbReference>
<evidence type="ECO:0000256" key="1">
    <source>
        <dbReference type="ARBA" id="ARBA00023015"/>
    </source>
</evidence>
<proteinExistence type="predicted"/>